<sequence length="60" mass="6664">MVSDDKLNLDVAEKQGTAAWGLPTNADAVAIRRTRILPPRICQPSQMTVMWHSEGIQLEC</sequence>
<organism evidence="1 2">
    <name type="scientific">Ceratopteris richardii</name>
    <name type="common">Triangle waterfern</name>
    <dbReference type="NCBI Taxonomy" id="49495"/>
    <lineage>
        <taxon>Eukaryota</taxon>
        <taxon>Viridiplantae</taxon>
        <taxon>Streptophyta</taxon>
        <taxon>Embryophyta</taxon>
        <taxon>Tracheophyta</taxon>
        <taxon>Polypodiopsida</taxon>
        <taxon>Polypodiidae</taxon>
        <taxon>Polypodiales</taxon>
        <taxon>Pteridineae</taxon>
        <taxon>Pteridaceae</taxon>
        <taxon>Parkerioideae</taxon>
        <taxon>Ceratopteris</taxon>
    </lineage>
</organism>
<protein>
    <submittedName>
        <fullName evidence="1">Uncharacterized protein</fullName>
    </submittedName>
</protein>
<proteinExistence type="predicted"/>
<comment type="caution">
    <text evidence="1">The sequence shown here is derived from an EMBL/GenBank/DDBJ whole genome shotgun (WGS) entry which is preliminary data.</text>
</comment>
<dbReference type="Proteomes" id="UP000825935">
    <property type="component" value="Chromosome 31"/>
</dbReference>
<dbReference type="EMBL" id="CM035436">
    <property type="protein sequence ID" value="KAH7288017.1"/>
    <property type="molecule type" value="Genomic_DNA"/>
</dbReference>
<gene>
    <name evidence="1" type="ORF">KP509_31G007600</name>
</gene>
<evidence type="ECO:0000313" key="1">
    <source>
        <dbReference type="EMBL" id="KAH7288017.1"/>
    </source>
</evidence>
<keyword evidence="2" id="KW-1185">Reference proteome</keyword>
<accession>A0A8T2QVW0</accession>
<reference evidence="1" key="1">
    <citation type="submission" date="2021-08" db="EMBL/GenBank/DDBJ databases">
        <title>WGS assembly of Ceratopteris richardii.</title>
        <authorList>
            <person name="Marchant D.B."/>
            <person name="Chen G."/>
            <person name="Jenkins J."/>
            <person name="Shu S."/>
            <person name="Leebens-Mack J."/>
            <person name="Grimwood J."/>
            <person name="Schmutz J."/>
            <person name="Soltis P."/>
            <person name="Soltis D."/>
            <person name="Chen Z.-H."/>
        </authorList>
    </citation>
    <scope>NUCLEOTIDE SEQUENCE</scope>
    <source>
        <strain evidence="1">Whitten #5841</strain>
        <tissue evidence="1">Leaf</tissue>
    </source>
</reference>
<evidence type="ECO:0000313" key="2">
    <source>
        <dbReference type="Proteomes" id="UP000825935"/>
    </source>
</evidence>
<name>A0A8T2QVW0_CERRI</name>
<dbReference type="AlphaFoldDB" id="A0A8T2QVW0"/>